<evidence type="ECO:0000256" key="1">
    <source>
        <dbReference type="ARBA" id="ARBA00008779"/>
    </source>
</evidence>
<reference evidence="5 6" key="1">
    <citation type="submission" date="2017-04" db="EMBL/GenBank/DDBJ databases">
        <title>A new member of the family Flavobacteriaceae isolated from ascidians.</title>
        <authorList>
            <person name="Chen L."/>
        </authorList>
    </citation>
    <scope>NUCLEOTIDE SEQUENCE [LARGE SCALE GENOMIC DNA]</scope>
    <source>
        <strain evidence="5 6">HQA918</strain>
    </source>
</reference>
<evidence type="ECO:0000256" key="2">
    <source>
        <dbReference type="ARBA" id="ARBA00022801"/>
    </source>
</evidence>
<proteinExistence type="inferred from homology"/>
<dbReference type="Proteomes" id="UP000219559">
    <property type="component" value="Unassembled WGS sequence"/>
</dbReference>
<gene>
    <name evidence="5" type="ORF">B7P33_03715</name>
</gene>
<name>A0A2A4GD76_9FLAO</name>
<evidence type="ECO:0000313" key="5">
    <source>
        <dbReference type="EMBL" id="PCE66413.1"/>
    </source>
</evidence>
<evidence type="ECO:0000256" key="3">
    <source>
        <dbReference type="SAM" id="SignalP"/>
    </source>
</evidence>
<dbReference type="EMBL" id="NBWU01000001">
    <property type="protein sequence ID" value="PCE66413.1"/>
    <property type="molecule type" value="Genomic_DNA"/>
</dbReference>
<dbReference type="PROSITE" id="PS00523">
    <property type="entry name" value="SULFATASE_1"/>
    <property type="match status" value="1"/>
</dbReference>
<comment type="caution">
    <text evidence="5">The sequence shown here is derived from an EMBL/GenBank/DDBJ whole genome shotgun (WGS) entry which is preliminary data.</text>
</comment>
<feature type="chain" id="PRO_5012224012" description="Sulfatase N-terminal domain-containing protein" evidence="3">
    <location>
        <begin position="19"/>
        <end position="477"/>
    </location>
</feature>
<comment type="similarity">
    <text evidence="1">Belongs to the sulfatase family.</text>
</comment>
<feature type="signal peptide" evidence="3">
    <location>
        <begin position="1"/>
        <end position="18"/>
    </location>
</feature>
<dbReference type="Pfam" id="PF00884">
    <property type="entry name" value="Sulfatase"/>
    <property type="match status" value="1"/>
</dbReference>
<keyword evidence="3" id="KW-0732">Signal</keyword>
<dbReference type="InterPro" id="IPR017850">
    <property type="entry name" value="Alkaline_phosphatase_core_sf"/>
</dbReference>
<dbReference type="InterPro" id="IPR000917">
    <property type="entry name" value="Sulfatase_N"/>
</dbReference>
<dbReference type="PANTHER" id="PTHR43751:SF1">
    <property type="entry name" value="SULFATASE ATSG-RELATED"/>
    <property type="match status" value="1"/>
</dbReference>
<dbReference type="OrthoDB" id="9789742at2"/>
<dbReference type="GO" id="GO:0016787">
    <property type="term" value="F:hydrolase activity"/>
    <property type="evidence" value="ECO:0007669"/>
    <property type="project" value="UniProtKB-KW"/>
</dbReference>
<organism evidence="5 6">
    <name type="scientific">Sediminicola luteus</name>
    <dbReference type="NCBI Taxonomy" id="319238"/>
    <lineage>
        <taxon>Bacteria</taxon>
        <taxon>Pseudomonadati</taxon>
        <taxon>Bacteroidota</taxon>
        <taxon>Flavobacteriia</taxon>
        <taxon>Flavobacteriales</taxon>
        <taxon>Flavobacteriaceae</taxon>
        <taxon>Sediminicola</taxon>
    </lineage>
</organism>
<dbReference type="RefSeq" id="WP_097441934.1">
    <property type="nucleotide sequence ID" value="NZ_NBWU01000001.1"/>
</dbReference>
<feature type="domain" description="Sulfatase N-terminal" evidence="4">
    <location>
        <begin position="23"/>
        <end position="292"/>
    </location>
</feature>
<dbReference type="Gene3D" id="3.40.720.10">
    <property type="entry name" value="Alkaline Phosphatase, subunit A"/>
    <property type="match status" value="1"/>
</dbReference>
<keyword evidence="6" id="KW-1185">Reference proteome</keyword>
<dbReference type="SUPFAM" id="SSF53649">
    <property type="entry name" value="Alkaline phosphatase-like"/>
    <property type="match status" value="1"/>
</dbReference>
<protein>
    <recommendedName>
        <fullName evidence="4">Sulfatase N-terminal domain-containing protein</fullName>
    </recommendedName>
</protein>
<accession>A0A2A4GD76</accession>
<dbReference type="InterPro" id="IPR024607">
    <property type="entry name" value="Sulfatase_CS"/>
</dbReference>
<dbReference type="PANTHER" id="PTHR43751">
    <property type="entry name" value="SULFATASE"/>
    <property type="match status" value="1"/>
</dbReference>
<evidence type="ECO:0000313" key="6">
    <source>
        <dbReference type="Proteomes" id="UP000219559"/>
    </source>
</evidence>
<dbReference type="AlphaFoldDB" id="A0A2A4GD76"/>
<dbReference type="CDD" id="cd16027">
    <property type="entry name" value="SGSH"/>
    <property type="match status" value="1"/>
</dbReference>
<dbReference type="InterPro" id="IPR052701">
    <property type="entry name" value="GAG_Ulvan_Degrading_Sulfatases"/>
</dbReference>
<keyword evidence="2" id="KW-0378">Hydrolase</keyword>
<sequence>MPFRILILFLVFSAPLLAQNERPNILFCIADDWGWPHAGSYGDTVVQTPTFDGLAQQGILFENAFVSSPSCTPSRGAVLTGQHFWRLGEGANLWSTLDVAHPVYPLLLEQAGYFVGSWRKAWGPGDLKAGGYTDHNPAGKVYKGGLEQFLAEKPQEKPFCFWLGASDPHRPYEKGSGATSGIDLNAIELPPYYPDSKEIRSDIADYYYEVQRFDKDVAQALALLQEKGELENTLIVVTGDHGMPFPRAKGNLYDMGARVPLVISWPRKIKSPKRIQSPVSLTDLAPTFLEAARVAIPEAMTGKALNGYFNPSSTSKNESDFVLLGRERHTPAQKAPSLNGYPSRAIRTNDYLYICNYAPDRWPAGVPEGATHPKNSFTDSDSGPTKTIILAQKDQAGYSKYYDWCFGPRPAEELYAIAQDRYQTNNLAQQPEYAEIKKSLAQQLEAELIVAKDPRVLEQKPAFDSYPYRARYKLKGQ</sequence>
<evidence type="ECO:0000259" key="4">
    <source>
        <dbReference type="Pfam" id="PF00884"/>
    </source>
</evidence>